<evidence type="ECO:0000259" key="1">
    <source>
        <dbReference type="Pfam" id="PF00501"/>
    </source>
</evidence>
<sequence>MRLEPPASGDPRDVVRALRAAVLGAGPAVALGGADLPGDAPAGTAVVVTTSGSTGVPKSVAISRNALIASAYATAARIGEGSWLLAVPATYVAGVQVMVRALLADREPAVLAGPFRPEPFAAAALGMASHDNGERVPTFTSLVPAQLQRLLDAADADPAVAQAVRSFEGILIGGQALAPAIRERALAVGARVIRTYGSSETSGGCVYDGVPLDGVGMRIVDGEVRLSGPTLADGYLGDPGRTASVFPVDDDGRRWYRTGDGGEIVDGVLRVTGRLDNVIVSGGVNVSLDRVEAAVRGIPGLESAVVVPIPDETWGQGSAVVVPGIAVSREADLLAAIRPVVAAAVGAPARPARVVAIGEMPALDSGKPDRALLRRRLDAGGDLARA</sequence>
<dbReference type="PROSITE" id="PS00455">
    <property type="entry name" value="AMP_BINDING"/>
    <property type="match status" value="1"/>
</dbReference>
<gene>
    <name evidence="3" type="ORF">DC432_15185</name>
</gene>
<name>A0A2T7VWR5_MICTE</name>
<feature type="domain" description="AMP-binding enzyme C-terminal" evidence="2">
    <location>
        <begin position="291"/>
        <end position="367"/>
    </location>
</feature>
<dbReference type="AlphaFoldDB" id="A0A2T7VWR5"/>
<dbReference type="InterPro" id="IPR025110">
    <property type="entry name" value="AMP-bd_C"/>
</dbReference>
<reference evidence="3 4" key="1">
    <citation type="submission" date="2018-04" db="EMBL/GenBank/DDBJ databases">
        <authorList>
            <person name="Go L.Y."/>
            <person name="Mitchell J.A."/>
        </authorList>
    </citation>
    <scope>NUCLEOTIDE SEQUENCE [LARGE SCALE GENOMIC DNA]</scope>
    <source>
        <strain evidence="3 4">TPD7010</strain>
    </source>
</reference>
<dbReference type="InterPro" id="IPR020845">
    <property type="entry name" value="AMP-binding_CS"/>
</dbReference>
<organism evidence="3 4">
    <name type="scientific">Microbacterium testaceum</name>
    <name type="common">Aureobacterium testaceum</name>
    <name type="synonym">Brevibacterium testaceum</name>
    <dbReference type="NCBI Taxonomy" id="2033"/>
    <lineage>
        <taxon>Bacteria</taxon>
        <taxon>Bacillati</taxon>
        <taxon>Actinomycetota</taxon>
        <taxon>Actinomycetes</taxon>
        <taxon>Micrococcales</taxon>
        <taxon>Microbacteriaceae</taxon>
        <taxon>Microbacterium</taxon>
    </lineage>
</organism>
<dbReference type="InterPro" id="IPR045851">
    <property type="entry name" value="AMP-bd_C_sf"/>
</dbReference>
<evidence type="ECO:0000313" key="4">
    <source>
        <dbReference type="Proteomes" id="UP000244649"/>
    </source>
</evidence>
<evidence type="ECO:0000259" key="2">
    <source>
        <dbReference type="Pfam" id="PF13193"/>
    </source>
</evidence>
<comment type="caution">
    <text evidence="3">The sequence shown here is derived from an EMBL/GenBank/DDBJ whole genome shotgun (WGS) entry which is preliminary data.</text>
</comment>
<dbReference type="Gene3D" id="3.40.50.12780">
    <property type="entry name" value="N-terminal domain of ligase-like"/>
    <property type="match status" value="1"/>
</dbReference>
<dbReference type="Pfam" id="PF13193">
    <property type="entry name" value="AMP-binding_C"/>
    <property type="match status" value="1"/>
</dbReference>
<proteinExistence type="predicted"/>
<dbReference type="GO" id="GO:0031956">
    <property type="term" value="F:medium-chain fatty acid-CoA ligase activity"/>
    <property type="evidence" value="ECO:0007669"/>
    <property type="project" value="TreeGrafter"/>
</dbReference>
<feature type="domain" description="AMP-dependent synthetase/ligase" evidence="1">
    <location>
        <begin position="40"/>
        <end position="235"/>
    </location>
</feature>
<dbReference type="InterPro" id="IPR000873">
    <property type="entry name" value="AMP-dep_synth/lig_dom"/>
</dbReference>
<dbReference type="Pfam" id="PF00501">
    <property type="entry name" value="AMP-binding"/>
    <property type="match status" value="1"/>
</dbReference>
<dbReference type="PANTHER" id="PTHR43201">
    <property type="entry name" value="ACYL-COA SYNTHETASE"/>
    <property type="match status" value="1"/>
</dbReference>
<dbReference type="Proteomes" id="UP000244649">
    <property type="component" value="Unassembled WGS sequence"/>
</dbReference>
<dbReference type="SUPFAM" id="SSF56801">
    <property type="entry name" value="Acetyl-CoA synthetase-like"/>
    <property type="match status" value="1"/>
</dbReference>
<accession>A0A2T7VWR5</accession>
<dbReference type="PANTHER" id="PTHR43201:SF32">
    <property type="entry name" value="2-SUCCINYLBENZOATE--COA LIGASE, CHLOROPLASTIC_PEROXISOMAL"/>
    <property type="match status" value="1"/>
</dbReference>
<dbReference type="InterPro" id="IPR042099">
    <property type="entry name" value="ANL_N_sf"/>
</dbReference>
<evidence type="ECO:0000313" key="3">
    <source>
        <dbReference type="EMBL" id="PVE61917.1"/>
    </source>
</evidence>
<protein>
    <submittedName>
        <fullName evidence="3">Acyl-CoA synthetase</fullName>
    </submittedName>
</protein>
<dbReference type="RefSeq" id="WP_116538569.1">
    <property type="nucleotide sequence ID" value="NZ_QDFT01000067.1"/>
</dbReference>
<dbReference type="EMBL" id="QDFT01000067">
    <property type="protein sequence ID" value="PVE61917.1"/>
    <property type="molecule type" value="Genomic_DNA"/>
</dbReference>
<dbReference type="Gene3D" id="3.30.300.30">
    <property type="match status" value="1"/>
</dbReference>
<dbReference type="GO" id="GO:0006631">
    <property type="term" value="P:fatty acid metabolic process"/>
    <property type="evidence" value="ECO:0007669"/>
    <property type="project" value="TreeGrafter"/>
</dbReference>